<proteinExistence type="predicted"/>
<evidence type="ECO:0000313" key="2">
    <source>
        <dbReference type="EMBL" id="PAV87364.1"/>
    </source>
</evidence>
<name>A0A2A2LMD0_9BILA</name>
<comment type="caution">
    <text evidence="2">The sequence shown here is derived from an EMBL/GenBank/DDBJ whole genome shotgun (WGS) entry which is preliminary data.</text>
</comment>
<protein>
    <submittedName>
        <fullName evidence="2">Uncharacterized protein</fullName>
    </submittedName>
</protein>
<dbReference type="EMBL" id="LIAE01006574">
    <property type="protein sequence ID" value="PAV87364.1"/>
    <property type="molecule type" value="Genomic_DNA"/>
</dbReference>
<feature type="compositionally biased region" description="Basic and acidic residues" evidence="1">
    <location>
        <begin position="10"/>
        <end position="40"/>
    </location>
</feature>
<sequence length="89" mass="10818">MEWDGLDWNEVGRKGKEKRWQTRQKGEKPVKRGEESKWQEAEAGGLKTGKRQKTHIGRRLLQTEHNEEMIHRFWKFQNIESRRYKSPQI</sequence>
<dbReference type="AlphaFoldDB" id="A0A2A2LMD0"/>
<keyword evidence="3" id="KW-1185">Reference proteome</keyword>
<dbReference type="Proteomes" id="UP000218231">
    <property type="component" value="Unassembled WGS sequence"/>
</dbReference>
<evidence type="ECO:0000313" key="3">
    <source>
        <dbReference type="Proteomes" id="UP000218231"/>
    </source>
</evidence>
<organism evidence="2 3">
    <name type="scientific">Diploscapter pachys</name>
    <dbReference type="NCBI Taxonomy" id="2018661"/>
    <lineage>
        <taxon>Eukaryota</taxon>
        <taxon>Metazoa</taxon>
        <taxon>Ecdysozoa</taxon>
        <taxon>Nematoda</taxon>
        <taxon>Chromadorea</taxon>
        <taxon>Rhabditida</taxon>
        <taxon>Rhabditina</taxon>
        <taxon>Rhabditomorpha</taxon>
        <taxon>Rhabditoidea</taxon>
        <taxon>Rhabditidae</taxon>
        <taxon>Diploscapter</taxon>
    </lineage>
</organism>
<accession>A0A2A2LMD0</accession>
<gene>
    <name evidence="2" type="ORF">WR25_18268</name>
</gene>
<reference evidence="2 3" key="1">
    <citation type="journal article" date="2017" name="Curr. Biol.">
        <title>Genome architecture and evolution of a unichromosomal asexual nematode.</title>
        <authorList>
            <person name="Fradin H."/>
            <person name="Zegar C."/>
            <person name="Gutwein M."/>
            <person name="Lucas J."/>
            <person name="Kovtun M."/>
            <person name="Corcoran D."/>
            <person name="Baugh L.R."/>
            <person name="Kiontke K."/>
            <person name="Gunsalus K."/>
            <person name="Fitch D.H."/>
            <person name="Piano F."/>
        </authorList>
    </citation>
    <scope>NUCLEOTIDE SEQUENCE [LARGE SCALE GENOMIC DNA]</scope>
    <source>
        <strain evidence="2">PF1309</strain>
    </source>
</reference>
<feature type="region of interest" description="Disordered" evidence="1">
    <location>
        <begin position="1"/>
        <end position="55"/>
    </location>
</feature>
<evidence type="ECO:0000256" key="1">
    <source>
        <dbReference type="SAM" id="MobiDB-lite"/>
    </source>
</evidence>